<evidence type="ECO:0000313" key="2">
    <source>
        <dbReference type="Proteomes" id="UP000518316"/>
    </source>
</evidence>
<name>A0A7W3TR72_9LACO</name>
<organism evidence="1 2">
    <name type="scientific">Limosilactobacillus albertensis</name>
    <dbReference type="NCBI Taxonomy" id="2759752"/>
    <lineage>
        <taxon>Bacteria</taxon>
        <taxon>Bacillati</taxon>
        <taxon>Bacillota</taxon>
        <taxon>Bacilli</taxon>
        <taxon>Lactobacillales</taxon>
        <taxon>Lactobacillaceae</taxon>
        <taxon>Limosilactobacillus</taxon>
    </lineage>
</organism>
<proteinExistence type="predicted"/>
<reference evidence="1 2" key="1">
    <citation type="submission" date="2020-07" db="EMBL/GenBank/DDBJ databases">
        <title>Description of Limosilactobacillus balticus sp. nov., Limosilactobacillus agrestis sp. nov., Limosilactobacillus albertensis sp. nov., Limosilactobacillus rudii sp. nov., Limosilactobacillus fastidiosus sp. nov., five novel Limosilactobacillus species isolated from the vertebrate gastrointestinal tract, and proposal of 6 subspecies of Limosilactobacillus reuteri adapted to the gastrointestinal tract of specific vertebrate hosts.</title>
        <authorList>
            <person name="Li F."/>
            <person name="Cheng C."/>
            <person name="Zheng J."/>
            <person name="Quevedo R.M."/>
            <person name="Li J."/>
            <person name="Roos S."/>
            <person name="Gaenzle M.G."/>
            <person name="Walter J."/>
        </authorList>
    </citation>
    <scope>NUCLEOTIDE SEQUENCE [LARGE SCALE GENOMIC DNA]</scope>
    <source>
        <strain evidence="1 2">RRLNB_1_1</strain>
    </source>
</reference>
<dbReference type="EMBL" id="JACIVC010000052">
    <property type="protein sequence ID" value="MBB1069375.1"/>
    <property type="molecule type" value="Genomic_DNA"/>
</dbReference>
<gene>
    <name evidence="1" type="ORF">H5S40_04290</name>
</gene>
<evidence type="ECO:0000313" key="1">
    <source>
        <dbReference type="EMBL" id="MBB1069375.1"/>
    </source>
</evidence>
<accession>A0A7W3TR72</accession>
<keyword evidence="2" id="KW-1185">Reference proteome</keyword>
<sequence length="241" mass="28318">MLFNNNKGYIGQSRSARSEKAIESNEVPLNQITRELINEVIDDLVAKEHVDETKEEWLRAVPVYVWKEQLPTSWHHTGKYFKKTDHYDLPLYAQEFLDDPSMVTNTIKDHKQMLSEQKQEQIATEQQYEIYYYEKDIWGGTRRHPKIVGTEYGYGVAKSSSSQLYPVVVEGDNYPNKSYYSLFGNYIKTTQYSSYLELIKDHREFKSTKLKLNKTLKSLNVTPLTLSQEKERFNKENEGAY</sequence>
<protein>
    <submittedName>
        <fullName evidence="1">Uncharacterized protein</fullName>
    </submittedName>
</protein>
<dbReference type="AlphaFoldDB" id="A0A7W3TR72"/>
<dbReference type="RefSeq" id="WP_182597996.1">
    <property type="nucleotide sequence ID" value="NZ_JACIVC010000052.1"/>
</dbReference>
<comment type="caution">
    <text evidence="1">The sequence shown here is derived from an EMBL/GenBank/DDBJ whole genome shotgun (WGS) entry which is preliminary data.</text>
</comment>
<dbReference type="Proteomes" id="UP000518316">
    <property type="component" value="Unassembled WGS sequence"/>
</dbReference>